<comment type="caution">
    <text evidence="1">The sequence shown here is derived from an EMBL/GenBank/DDBJ whole genome shotgun (WGS) entry which is preliminary data.</text>
</comment>
<dbReference type="InterPro" id="IPR050484">
    <property type="entry name" value="Transf_Hexapept/Carb_Anhydrase"/>
</dbReference>
<sequence length="202" mass="21634">MPLITHRGATPQVHPDAYIAPNAVVCGDVHIGAETRVLFGAVVTAEDGRVTIGHRCVIMENALIRGRGIHPVEIGDNVLIGPHAHVNGATIGEECFLATGCSLFPGSRLAARVEVRINGVVHANTALPADATVPIAWVAVGDPAQVLSPDQHEKIWAIQRDLDFEGTVYGATDDTSFADVMAQQAQWYGRHRGDQVADERLR</sequence>
<dbReference type="AlphaFoldDB" id="A0A917AVM0"/>
<evidence type="ECO:0000313" key="1">
    <source>
        <dbReference type="EMBL" id="GGE78155.1"/>
    </source>
</evidence>
<organism evidence="1 2">
    <name type="scientific">Nesterenkonia cremea</name>
    <dbReference type="NCBI Taxonomy" id="1882340"/>
    <lineage>
        <taxon>Bacteria</taxon>
        <taxon>Bacillati</taxon>
        <taxon>Actinomycetota</taxon>
        <taxon>Actinomycetes</taxon>
        <taxon>Micrococcales</taxon>
        <taxon>Micrococcaceae</taxon>
        <taxon>Nesterenkonia</taxon>
    </lineage>
</organism>
<reference evidence="1" key="1">
    <citation type="journal article" date="2014" name="Int. J. Syst. Evol. Microbiol.">
        <title>Complete genome sequence of Corynebacterium casei LMG S-19264T (=DSM 44701T), isolated from a smear-ripened cheese.</title>
        <authorList>
            <consortium name="US DOE Joint Genome Institute (JGI-PGF)"/>
            <person name="Walter F."/>
            <person name="Albersmeier A."/>
            <person name="Kalinowski J."/>
            <person name="Ruckert C."/>
        </authorList>
    </citation>
    <scope>NUCLEOTIDE SEQUENCE</scope>
    <source>
        <strain evidence="1">CGMCC 1.15388</strain>
    </source>
</reference>
<reference evidence="1" key="2">
    <citation type="submission" date="2020-09" db="EMBL/GenBank/DDBJ databases">
        <authorList>
            <person name="Sun Q."/>
            <person name="Zhou Y."/>
        </authorList>
    </citation>
    <scope>NUCLEOTIDE SEQUENCE</scope>
    <source>
        <strain evidence="1">CGMCC 1.15388</strain>
    </source>
</reference>
<dbReference type="PANTHER" id="PTHR13061:SF29">
    <property type="entry name" value="GAMMA CARBONIC ANHYDRASE-LIKE 1, MITOCHONDRIAL-RELATED"/>
    <property type="match status" value="1"/>
</dbReference>
<protein>
    <recommendedName>
        <fullName evidence="3">Gamma carbonic anhydrase family protein</fullName>
    </recommendedName>
</protein>
<dbReference type="Proteomes" id="UP000633136">
    <property type="component" value="Unassembled WGS sequence"/>
</dbReference>
<dbReference type="SUPFAM" id="SSF51161">
    <property type="entry name" value="Trimeric LpxA-like enzymes"/>
    <property type="match status" value="1"/>
</dbReference>
<dbReference type="PANTHER" id="PTHR13061">
    <property type="entry name" value="DYNACTIN SUBUNIT P25"/>
    <property type="match status" value="1"/>
</dbReference>
<dbReference type="InterPro" id="IPR001451">
    <property type="entry name" value="Hexapep"/>
</dbReference>
<evidence type="ECO:0008006" key="3">
    <source>
        <dbReference type="Google" id="ProtNLM"/>
    </source>
</evidence>
<dbReference type="EMBL" id="BMIS01000018">
    <property type="protein sequence ID" value="GGE78155.1"/>
    <property type="molecule type" value="Genomic_DNA"/>
</dbReference>
<gene>
    <name evidence="1" type="ORF">GCM10011401_26760</name>
</gene>
<name>A0A917AVM0_9MICC</name>
<dbReference type="Gene3D" id="2.160.10.10">
    <property type="entry name" value="Hexapeptide repeat proteins"/>
    <property type="match status" value="1"/>
</dbReference>
<evidence type="ECO:0000313" key="2">
    <source>
        <dbReference type="Proteomes" id="UP000633136"/>
    </source>
</evidence>
<keyword evidence="2" id="KW-1185">Reference proteome</keyword>
<dbReference type="RefSeq" id="WP_188686743.1">
    <property type="nucleotide sequence ID" value="NZ_BMIS01000018.1"/>
</dbReference>
<dbReference type="Pfam" id="PF00132">
    <property type="entry name" value="Hexapep"/>
    <property type="match status" value="1"/>
</dbReference>
<proteinExistence type="predicted"/>
<accession>A0A917AVM0</accession>
<dbReference type="InterPro" id="IPR011004">
    <property type="entry name" value="Trimer_LpxA-like_sf"/>
</dbReference>